<dbReference type="AlphaFoldDB" id="A0AAD9JPQ1"/>
<feature type="compositionally biased region" description="Acidic residues" evidence="1">
    <location>
        <begin position="817"/>
        <end position="827"/>
    </location>
</feature>
<organism evidence="2 3">
    <name type="scientific">Paralvinella palmiformis</name>
    <dbReference type="NCBI Taxonomy" id="53620"/>
    <lineage>
        <taxon>Eukaryota</taxon>
        <taxon>Metazoa</taxon>
        <taxon>Spiralia</taxon>
        <taxon>Lophotrochozoa</taxon>
        <taxon>Annelida</taxon>
        <taxon>Polychaeta</taxon>
        <taxon>Sedentaria</taxon>
        <taxon>Canalipalpata</taxon>
        <taxon>Terebellida</taxon>
        <taxon>Terebelliformia</taxon>
        <taxon>Alvinellidae</taxon>
        <taxon>Paralvinella</taxon>
    </lineage>
</organism>
<dbReference type="PANTHER" id="PTHR14187:SF46">
    <property type="entry name" value="HEAT SHOCK 70 KDA PROTEIN 12A"/>
    <property type="match status" value="1"/>
</dbReference>
<feature type="compositionally biased region" description="Basic residues" evidence="1">
    <location>
        <begin position="751"/>
        <end position="760"/>
    </location>
</feature>
<reference evidence="2" key="1">
    <citation type="journal article" date="2023" name="Mol. Biol. Evol.">
        <title>Third-Generation Sequencing Reveals the Adaptive Role of the Epigenome in Three Deep-Sea Polychaetes.</title>
        <authorList>
            <person name="Perez M."/>
            <person name="Aroh O."/>
            <person name="Sun Y."/>
            <person name="Lan Y."/>
            <person name="Juniper S.K."/>
            <person name="Young C.R."/>
            <person name="Angers B."/>
            <person name="Qian P.Y."/>
        </authorList>
    </citation>
    <scope>NUCLEOTIDE SEQUENCE</scope>
    <source>
        <strain evidence="2">P08H-3</strain>
    </source>
</reference>
<feature type="compositionally biased region" description="Basic and acidic residues" evidence="1">
    <location>
        <begin position="655"/>
        <end position="697"/>
    </location>
</feature>
<feature type="compositionally biased region" description="Acidic residues" evidence="1">
    <location>
        <begin position="165"/>
        <end position="179"/>
    </location>
</feature>
<dbReference type="Gene3D" id="3.30.420.40">
    <property type="match status" value="1"/>
</dbReference>
<dbReference type="PANTHER" id="PTHR14187">
    <property type="entry name" value="ALPHA KINASE/ELONGATION FACTOR 2 KINASE"/>
    <property type="match status" value="1"/>
</dbReference>
<feature type="compositionally biased region" description="Low complexity" evidence="1">
    <location>
        <begin position="928"/>
        <end position="954"/>
    </location>
</feature>
<name>A0AAD9JPQ1_9ANNE</name>
<feature type="compositionally biased region" description="Basic and acidic residues" evidence="1">
    <location>
        <begin position="261"/>
        <end position="271"/>
    </location>
</feature>
<feature type="compositionally biased region" description="Basic and acidic residues" evidence="1">
    <location>
        <begin position="434"/>
        <end position="475"/>
    </location>
</feature>
<feature type="compositionally biased region" description="Basic and acidic residues" evidence="1">
    <location>
        <begin position="575"/>
        <end position="592"/>
    </location>
</feature>
<dbReference type="Proteomes" id="UP001208570">
    <property type="component" value="Unassembled WGS sequence"/>
</dbReference>
<feature type="compositionally biased region" description="Basic and acidic residues" evidence="1">
    <location>
        <begin position="761"/>
        <end position="789"/>
    </location>
</feature>
<feature type="region of interest" description="Disordered" evidence="1">
    <location>
        <begin position="97"/>
        <end position="281"/>
    </location>
</feature>
<feature type="compositionally biased region" description="Basic and acidic residues" evidence="1">
    <location>
        <begin position="545"/>
        <end position="561"/>
    </location>
</feature>
<evidence type="ECO:0000256" key="1">
    <source>
        <dbReference type="SAM" id="MobiDB-lite"/>
    </source>
</evidence>
<feature type="compositionally biased region" description="Basic and acidic residues" evidence="1">
    <location>
        <begin position="828"/>
        <end position="838"/>
    </location>
</feature>
<feature type="region of interest" description="Disordered" evidence="1">
    <location>
        <begin position="360"/>
        <end position="885"/>
    </location>
</feature>
<feature type="compositionally biased region" description="Basic and acidic residues" evidence="1">
    <location>
        <begin position="706"/>
        <end position="721"/>
    </location>
</feature>
<feature type="region of interest" description="Disordered" evidence="1">
    <location>
        <begin position="919"/>
        <end position="981"/>
    </location>
</feature>
<comment type="caution">
    <text evidence="2">The sequence shown here is derived from an EMBL/GenBank/DDBJ whole genome shotgun (WGS) entry which is preliminary data.</text>
</comment>
<feature type="compositionally biased region" description="Basic and acidic residues" evidence="1">
    <location>
        <begin position="180"/>
        <end position="196"/>
    </location>
</feature>
<feature type="compositionally biased region" description="Basic and acidic residues" evidence="1">
    <location>
        <begin position="485"/>
        <end position="508"/>
    </location>
</feature>
<feature type="compositionally biased region" description="Polar residues" evidence="1">
    <location>
        <begin position="139"/>
        <end position="154"/>
    </location>
</feature>
<proteinExistence type="predicted"/>
<feature type="compositionally biased region" description="Basic and acidic residues" evidence="1">
    <location>
        <begin position="236"/>
        <end position="251"/>
    </location>
</feature>
<keyword evidence="3" id="KW-1185">Reference proteome</keyword>
<feature type="compositionally biased region" description="Basic and acidic residues" evidence="1">
    <location>
        <begin position="848"/>
        <end position="875"/>
    </location>
</feature>
<feature type="compositionally biased region" description="Basic and acidic residues" evidence="1">
    <location>
        <begin position="214"/>
        <end position="223"/>
    </location>
</feature>
<evidence type="ECO:0000313" key="2">
    <source>
        <dbReference type="EMBL" id="KAK2157113.1"/>
    </source>
</evidence>
<protein>
    <submittedName>
        <fullName evidence="2">Uncharacterized protein</fullName>
    </submittedName>
</protein>
<feature type="compositionally biased region" description="Basic residues" evidence="1">
    <location>
        <begin position="535"/>
        <end position="544"/>
    </location>
</feature>
<sequence length="1085" mass="122963">MGDPGSAQWGGGSGRAQISNFYRDLIQDEVATDPGQSDIIKKPAVQLLSLRHLGILDSIPGGDPDLLTPEQRKNLLTYVNNVNMDVTSDVINNVNSTEQRATSYDMDGGDNSRYTPQKNGGLLDSREDKEIPDLPDLSGTDQHLNSTDTPQQDVVLSKSPHNEVESEVVVEPDQVVEEPEPVKEELIEFIHSERELAPPPPARKQSSSSSSSDSEYKGAKDPDPAENVTLPEVIEDTIHRVDRKDIEKNSEESFSPPTAEEVGRTIERSETSEVSAAKEIIDAGDHTEVKVTERKVTSLQEVEELVKEYSLDNNDVPPTAGLDDEVLFTKEVHLVEDFTTIRTEKEVISGGIVKTEVTVEERVVKEETEVGDQEPDAPSKPVEGEAGEINTNDVASPDAHPTDPEQEEVDNNKDSPSKVRKGGFFEFFKRKPHKDKEQEEPREGEQEQPKEQEEEKKEEPKEEEGVKEDGKQTPEKKKRHFLIFKKPESKAKSNKEPEEETGKSSAEDKNEDQEQEEERKSEEGEQEPDEEKAEKKRKYHFFHFKKSEAKDHQEKEEHLEGVEEGEKEQEQTENDANKKVADEDKERGSTEKKKYHFFTFKKSEPKDNELKTEGEEIVVEEKEPDTKEENLEDSQGEEGDKGVAEKKKYHFFPFRKSEQKENDSKRKEEGADKEDVKEETAEESKPEDTNNKNAGEKKKYHFFAFRKSEPKESDEKRKAEESGEENDEPTREGDTDGNKSEDNENRNTLDKKKKRHFFHFHKTEQKDSSEDKSPKEEDPASESRDEDKSNSSPNRSTLDRKKRGFFNFKKSEPKEAEEQEEGEQPEESDTKQTPEKKKLSLFKVFPTSKDKKEKKERVTVEQKLETDESPREEKFINTNCIPSGDAEARMMEVSPDETERHEIFKTTDRPKSFIMSDDGPSPAVVSPTHAATTATTPQKIRTTTRPSPQPSTSQLVTPLHSPGDLDAAVARPHSESSGGRVTPGVAHGPGHFVVVAIDFGTTFSGYAFSFTRDPDSIHMMRKWEGGDPGVINQKTPTCLLLHPDGKFHSFGFTARDFFHDLDPQDSKKWLYFDKFKMTLHYNAVS</sequence>
<feature type="compositionally biased region" description="Acidic residues" evidence="1">
    <location>
        <begin position="562"/>
        <end position="573"/>
    </location>
</feature>
<feature type="compositionally biased region" description="Basic and acidic residues" evidence="1">
    <location>
        <begin position="728"/>
        <end position="750"/>
    </location>
</feature>
<feature type="compositionally biased region" description="Basic and acidic residues" evidence="1">
    <location>
        <begin position="601"/>
        <end position="629"/>
    </location>
</feature>
<accession>A0AAD9JPQ1</accession>
<dbReference type="EMBL" id="JAODUP010000198">
    <property type="protein sequence ID" value="KAK2157113.1"/>
    <property type="molecule type" value="Genomic_DNA"/>
</dbReference>
<gene>
    <name evidence="2" type="ORF">LSH36_198g03019</name>
</gene>
<evidence type="ECO:0000313" key="3">
    <source>
        <dbReference type="Proteomes" id="UP001208570"/>
    </source>
</evidence>